<evidence type="ECO:0000313" key="2">
    <source>
        <dbReference type="Proteomes" id="UP000031668"/>
    </source>
</evidence>
<accession>A0A0C2N5D0</accession>
<organism evidence="1 2">
    <name type="scientific">Thelohanellus kitauei</name>
    <name type="common">Myxosporean</name>
    <dbReference type="NCBI Taxonomy" id="669202"/>
    <lineage>
        <taxon>Eukaryota</taxon>
        <taxon>Metazoa</taxon>
        <taxon>Cnidaria</taxon>
        <taxon>Myxozoa</taxon>
        <taxon>Myxosporea</taxon>
        <taxon>Bivalvulida</taxon>
        <taxon>Platysporina</taxon>
        <taxon>Myxobolidae</taxon>
        <taxon>Thelohanellus</taxon>
    </lineage>
</organism>
<keyword evidence="2" id="KW-1185">Reference proteome</keyword>
<sequence length="622" mass="74444">MYMTSLDAEDDEDFELNQRVLDEYIRHSQSHDLSTQISGVILFTRHFLKKCDYEVDRVFMEYFPQRLYDEYYLMAQGVTHPDSNIKPELFYTFRFIFRNQNMLNDYRAQSFLMLFLRIIKFNDSSCRVHILLVINYIKICTLCEPNKVMFINENGIFYIFSRVGMISSKIQKNLLRTCYFLYKLDRDRSSPLSHVKLTDNLNQILRKFFENRDNVYAKLAIYVLRLLQRVRMIDEVEFDVKQVYDLSNYRFLQNLKITASISCLEYLSNIWTGILKSSRNTLKIDTIDKLFHLTAIYSMGMKYKIRKAANITHRFHFTKNKKQRLFIIYLTLVAYPLIDPQTKDWLDPMLTDLHTSFNIFFREYIHDDLSFEDKFLLVQYYTKSLITLNIKYEPINSRIFNDLFDSLLQTPSLKLHTLFLYIHSFLNIELLLNLEESYVNRVMNEIKFILKKMIYILSDITYINKHHKDPILFLYEDFKSNYLSVIHDDLLNTVFTGCQSYIHMRFNTEYDKDYKKDEYELYRNIMTMIIGSFNENAYLDSEQADHYLRLCDGNTSHSSPNESNNRYVGNLLNPVVVSNISGQTNINTKPTFQALFRYFVLIYERKFLFGDINSKLTNINFQ</sequence>
<dbReference type="Proteomes" id="UP000031668">
    <property type="component" value="Unassembled WGS sequence"/>
</dbReference>
<evidence type="ECO:0000313" key="1">
    <source>
        <dbReference type="EMBL" id="KII74846.1"/>
    </source>
</evidence>
<dbReference type="AlphaFoldDB" id="A0A0C2N5D0"/>
<name>A0A0C2N5D0_THEKT</name>
<comment type="caution">
    <text evidence="1">The sequence shown here is derived from an EMBL/GenBank/DDBJ whole genome shotgun (WGS) entry which is preliminary data.</text>
</comment>
<protein>
    <submittedName>
        <fullName evidence="1">Uncharacterized protein</fullName>
    </submittedName>
</protein>
<proteinExistence type="predicted"/>
<gene>
    <name evidence="1" type="ORF">RF11_12988</name>
</gene>
<dbReference type="EMBL" id="JWZT01000219">
    <property type="protein sequence ID" value="KII74846.1"/>
    <property type="molecule type" value="Genomic_DNA"/>
</dbReference>
<dbReference type="OrthoDB" id="10047020at2759"/>
<reference evidence="1 2" key="1">
    <citation type="journal article" date="2014" name="Genome Biol. Evol.">
        <title>The genome of the myxosporean Thelohanellus kitauei shows adaptations to nutrient acquisition within its fish host.</title>
        <authorList>
            <person name="Yang Y."/>
            <person name="Xiong J."/>
            <person name="Zhou Z."/>
            <person name="Huo F."/>
            <person name="Miao W."/>
            <person name="Ran C."/>
            <person name="Liu Y."/>
            <person name="Zhang J."/>
            <person name="Feng J."/>
            <person name="Wang M."/>
            <person name="Wang M."/>
            <person name="Wang L."/>
            <person name="Yao B."/>
        </authorList>
    </citation>
    <scope>NUCLEOTIDE SEQUENCE [LARGE SCALE GENOMIC DNA]</scope>
    <source>
        <strain evidence="1">Wuqing</strain>
    </source>
</reference>